<feature type="domain" description="Histidine kinase/HSP90-like ATPase" evidence="2">
    <location>
        <begin position="46"/>
        <end position="146"/>
    </location>
</feature>
<dbReference type="CDD" id="cd16936">
    <property type="entry name" value="HATPase_RsbW-like"/>
    <property type="match status" value="1"/>
</dbReference>
<reference evidence="3" key="1">
    <citation type="submission" date="2021-03" db="EMBL/GenBank/DDBJ databases">
        <title>Whole genome shotgun sequence of Actinoplanes consettensis NBRC 14913.</title>
        <authorList>
            <person name="Komaki H."/>
            <person name="Tamura T."/>
        </authorList>
    </citation>
    <scope>NUCLEOTIDE SEQUENCE</scope>
    <source>
        <strain evidence="3">NBRC 14913</strain>
    </source>
</reference>
<dbReference type="Gene3D" id="3.30.565.10">
    <property type="entry name" value="Histidine kinase-like ATPase, C-terminal domain"/>
    <property type="match status" value="1"/>
</dbReference>
<dbReference type="EMBL" id="BOQP01000067">
    <property type="protein sequence ID" value="GIM84541.1"/>
    <property type="molecule type" value="Genomic_DNA"/>
</dbReference>
<evidence type="ECO:0000259" key="2">
    <source>
        <dbReference type="Pfam" id="PF13581"/>
    </source>
</evidence>
<gene>
    <name evidence="3" type="ORF">Aco04nite_91910</name>
</gene>
<keyword evidence="4" id="KW-1185">Reference proteome</keyword>
<dbReference type="Pfam" id="PF13581">
    <property type="entry name" value="HATPase_c_2"/>
    <property type="match status" value="1"/>
</dbReference>
<comment type="caution">
    <text evidence="3">The sequence shown here is derived from an EMBL/GenBank/DDBJ whole genome shotgun (WGS) entry which is preliminary data.</text>
</comment>
<dbReference type="SUPFAM" id="SSF55874">
    <property type="entry name" value="ATPase domain of HSP90 chaperone/DNA topoisomerase II/histidine kinase"/>
    <property type="match status" value="1"/>
</dbReference>
<keyword evidence="1" id="KW-0418">Kinase</keyword>
<keyword evidence="1" id="KW-0723">Serine/threonine-protein kinase</keyword>
<name>A0A919T1S8_9ACTN</name>
<protein>
    <recommendedName>
        <fullName evidence="2">Histidine kinase/HSP90-like ATPase domain-containing protein</fullName>
    </recommendedName>
</protein>
<evidence type="ECO:0000256" key="1">
    <source>
        <dbReference type="ARBA" id="ARBA00022527"/>
    </source>
</evidence>
<organism evidence="3 4">
    <name type="scientific">Winogradskya consettensis</name>
    <dbReference type="NCBI Taxonomy" id="113560"/>
    <lineage>
        <taxon>Bacteria</taxon>
        <taxon>Bacillati</taxon>
        <taxon>Actinomycetota</taxon>
        <taxon>Actinomycetes</taxon>
        <taxon>Micromonosporales</taxon>
        <taxon>Micromonosporaceae</taxon>
        <taxon>Winogradskya</taxon>
    </lineage>
</organism>
<dbReference type="InterPro" id="IPR003594">
    <property type="entry name" value="HATPase_dom"/>
</dbReference>
<evidence type="ECO:0000313" key="4">
    <source>
        <dbReference type="Proteomes" id="UP000680865"/>
    </source>
</evidence>
<accession>A0A919T1S8</accession>
<sequence length="178" mass="19201">MLSSGHTGGVGQLRTSPPPLQGRELHAWVLQSSTELKALRAALHQTVHKHPSVADQCTDHVLEQMLLVVTELASNAIKHGLPPTEVRLSCTDEQFILDVADHDLSSVPELADTRPVDAGGRGLKLALSLSLDVGWYATDSTKHVWASFPIAGVTLPRRSLFQSSRVAAKRPYTWGGTG</sequence>
<proteinExistence type="predicted"/>
<dbReference type="GO" id="GO:0004674">
    <property type="term" value="F:protein serine/threonine kinase activity"/>
    <property type="evidence" value="ECO:0007669"/>
    <property type="project" value="UniProtKB-KW"/>
</dbReference>
<evidence type="ECO:0000313" key="3">
    <source>
        <dbReference type="EMBL" id="GIM84541.1"/>
    </source>
</evidence>
<dbReference type="AlphaFoldDB" id="A0A919T1S8"/>
<dbReference type="Proteomes" id="UP000680865">
    <property type="component" value="Unassembled WGS sequence"/>
</dbReference>
<dbReference type="PANTHER" id="PTHR35526:SF3">
    <property type="entry name" value="ANTI-SIGMA-F FACTOR RSBW"/>
    <property type="match status" value="1"/>
</dbReference>
<dbReference type="PANTHER" id="PTHR35526">
    <property type="entry name" value="ANTI-SIGMA-F FACTOR RSBW-RELATED"/>
    <property type="match status" value="1"/>
</dbReference>
<dbReference type="InterPro" id="IPR050267">
    <property type="entry name" value="Anti-sigma-factor_SerPK"/>
</dbReference>
<keyword evidence="1" id="KW-0808">Transferase</keyword>
<dbReference type="InterPro" id="IPR036890">
    <property type="entry name" value="HATPase_C_sf"/>
</dbReference>